<feature type="transmembrane region" description="Helical" evidence="5">
    <location>
        <begin position="23"/>
        <end position="41"/>
    </location>
</feature>
<dbReference type="Pfam" id="PF02674">
    <property type="entry name" value="Colicin_V"/>
    <property type="match status" value="1"/>
</dbReference>
<evidence type="ECO:0000256" key="5">
    <source>
        <dbReference type="SAM" id="Phobius"/>
    </source>
</evidence>
<evidence type="ECO:0000256" key="4">
    <source>
        <dbReference type="ARBA" id="ARBA00023136"/>
    </source>
</evidence>
<comment type="subcellular location">
    <subcellularLocation>
        <location evidence="1">Membrane</location>
        <topology evidence="1">Multi-pass membrane protein</topology>
    </subcellularLocation>
</comment>
<dbReference type="RefSeq" id="WP_111595624.1">
    <property type="nucleotide sequence ID" value="NZ_QLLL01000001.1"/>
</dbReference>
<evidence type="ECO:0000256" key="2">
    <source>
        <dbReference type="ARBA" id="ARBA00022692"/>
    </source>
</evidence>
<dbReference type="Proteomes" id="UP000249547">
    <property type="component" value="Unassembled WGS sequence"/>
</dbReference>
<protein>
    <submittedName>
        <fullName evidence="6">Membrane protein required for colicin V production</fullName>
    </submittedName>
</protein>
<keyword evidence="3 5" id="KW-1133">Transmembrane helix</keyword>
<dbReference type="EMBL" id="QLLL01000001">
    <property type="protein sequence ID" value="RAJ10471.1"/>
    <property type="molecule type" value="Genomic_DNA"/>
</dbReference>
<accession>A0A327R1G1</accession>
<comment type="caution">
    <text evidence="6">The sequence shown here is derived from an EMBL/GenBank/DDBJ whole genome shotgun (WGS) entry which is preliminary data.</text>
</comment>
<keyword evidence="4 5" id="KW-0472">Membrane</keyword>
<dbReference type="InterPro" id="IPR003825">
    <property type="entry name" value="Colicin-V_CvpA"/>
</dbReference>
<keyword evidence="2 5" id="KW-0812">Transmembrane</keyword>
<evidence type="ECO:0000256" key="1">
    <source>
        <dbReference type="ARBA" id="ARBA00004141"/>
    </source>
</evidence>
<dbReference type="AlphaFoldDB" id="A0A327R1G1"/>
<dbReference type="PANTHER" id="PTHR37306">
    <property type="entry name" value="COLICIN V PRODUCTION PROTEIN"/>
    <property type="match status" value="1"/>
</dbReference>
<dbReference type="GO" id="GO:0016020">
    <property type="term" value="C:membrane"/>
    <property type="evidence" value="ECO:0007669"/>
    <property type="project" value="UniProtKB-SubCell"/>
</dbReference>
<dbReference type="OrthoDB" id="1492026at2"/>
<feature type="transmembrane region" description="Helical" evidence="5">
    <location>
        <begin position="103"/>
        <end position="121"/>
    </location>
</feature>
<evidence type="ECO:0000313" key="7">
    <source>
        <dbReference type="Proteomes" id="UP000249547"/>
    </source>
</evidence>
<proteinExistence type="predicted"/>
<sequence>MHIDIIFAIIVAFAIYKGYTRGLIVAVFSFLAVIFGLAAALKLSAAAADYLQHHSGYPSRWWPMVAFVVVFIGVALLVRLGATFLEKVVEIGLMGWVNKLGGILLYTLLFTIVYSVLLWMANQMYWLSPEVKLQSVIYPHIEQLGPTVINTCGSWMPIFRDMFGTLQSFFEHVAKQIPA</sequence>
<organism evidence="6 7">
    <name type="scientific">Chitinophaga skermanii</name>
    <dbReference type="NCBI Taxonomy" id="331697"/>
    <lineage>
        <taxon>Bacteria</taxon>
        <taxon>Pseudomonadati</taxon>
        <taxon>Bacteroidota</taxon>
        <taxon>Chitinophagia</taxon>
        <taxon>Chitinophagales</taxon>
        <taxon>Chitinophagaceae</taxon>
        <taxon>Chitinophaga</taxon>
    </lineage>
</organism>
<dbReference type="PANTHER" id="PTHR37306:SF1">
    <property type="entry name" value="COLICIN V PRODUCTION PROTEIN"/>
    <property type="match status" value="1"/>
</dbReference>
<gene>
    <name evidence="6" type="ORF">LX64_00073</name>
</gene>
<feature type="transmembrane region" description="Helical" evidence="5">
    <location>
        <begin position="61"/>
        <end position="82"/>
    </location>
</feature>
<reference evidence="6 7" key="1">
    <citation type="submission" date="2018-06" db="EMBL/GenBank/DDBJ databases">
        <title>Genomic Encyclopedia of Archaeal and Bacterial Type Strains, Phase II (KMG-II): from individual species to whole genera.</title>
        <authorList>
            <person name="Goeker M."/>
        </authorList>
    </citation>
    <scope>NUCLEOTIDE SEQUENCE [LARGE SCALE GENOMIC DNA]</scope>
    <source>
        <strain evidence="6 7">DSM 23857</strain>
    </source>
</reference>
<evidence type="ECO:0000313" key="6">
    <source>
        <dbReference type="EMBL" id="RAJ10471.1"/>
    </source>
</evidence>
<keyword evidence="7" id="KW-1185">Reference proteome</keyword>
<dbReference type="GO" id="GO:0009403">
    <property type="term" value="P:toxin biosynthetic process"/>
    <property type="evidence" value="ECO:0007669"/>
    <property type="project" value="InterPro"/>
</dbReference>
<evidence type="ECO:0000256" key="3">
    <source>
        <dbReference type="ARBA" id="ARBA00022989"/>
    </source>
</evidence>
<name>A0A327R1G1_9BACT</name>